<dbReference type="InterPro" id="IPR018114">
    <property type="entry name" value="TRYPSIN_HIS"/>
</dbReference>
<dbReference type="PANTHER" id="PTHR15462:SF8">
    <property type="entry name" value="SERINE PROTEASE"/>
    <property type="match status" value="1"/>
</dbReference>
<dbReference type="Gene3D" id="2.40.10.10">
    <property type="entry name" value="Trypsin-like serine proteases"/>
    <property type="match status" value="2"/>
</dbReference>
<protein>
    <submittedName>
        <fullName evidence="2">Trypsin-like peptidase domain-containing protein</fullName>
    </submittedName>
</protein>
<dbReference type="GO" id="GO:0006508">
    <property type="term" value="P:proteolysis"/>
    <property type="evidence" value="ECO:0007669"/>
    <property type="project" value="InterPro"/>
</dbReference>
<dbReference type="Proteomes" id="UP000199356">
    <property type="component" value="Unassembled WGS sequence"/>
</dbReference>
<dbReference type="EMBL" id="FOXA01000007">
    <property type="protein sequence ID" value="SFP50285.1"/>
    <property type="molecule type" value="Genomic_DNA"/>
</dbReference>
<name>A0A1I5QVK2_9RHOB</name>
<organism evidence="2 3">
    <name type="scientific">Tranquillimonas alkanivorans</name>
    <dbReference type="NCBI Taxonomy" id="441119"/>
    <lineage>
        <taxon>Bacteria</taxon>
        <taxon>Pseudomonadati</taxon>
        <taxon>Pseudomonadota</taxon>
        <taxon>Alphaproteobacteria</taxon>
        <taxon>Rhodobacterales</taxon>
        <taxon>Roseobacteraceae</taxon>
        <taxon>Tranquillimonas</taxon>
    </lineage>
</organism>
<evidence type="ECO:0000313" key="2">
    <source>
        <dbReference type="EMBL" id="SFP50285.1"/>
    </source>
</evidence>
<gene>
    <name evidence="2" type="ORF">SAMN04488047_107131</name>
</gene>
<dbReference type="OrthoDB" id="267336at2"/>
<dbReference type="InterPro" id="IPR043504">
    <property type="entry name" value="Peptidase_S1_PA_chymotrypsin"/>
</dbReference>
<dbReference type="Pfam" id="PF13365">
    <property type="entry name" value="Trypsin_2"/>
    <property type="match status" value="1"/>
</dbReference>
<evidence type="ECO:0000313" key="3">
    <source>
        <dbReference type="Proteomes" id="UP000199356"/>
    </source>
</evidence>
<proteinExistence type="predicted"/>
<dbReference type="AlphaFoldDB" id="A0A1I5QVK2"/>
<keyword evidence="3" id="KW-1185">Reference proteome</keyword>
<keyword evidence="1" id="KW-0732">Signal</keyword>
<dbReference type="STRING" id="441119.SAMN04488047_107131"/>
<evidence type="ECO:0000256" key="1">
    <source>
        <dbReference type="ARBA" id="ARBA00022729"/>
    </source>
</evidence>
<dbReference type="GO" id="GO:0004252">
    <property type="term" value="F:serine-type endopeptidase activity"/>
    <property type="evidence" value="ECO:0007669"/>
    <property type="project" value="InterPro"/>
</dbReference>
<dbReference type="InterPro" id="IPR009003">
    <property type="entry name" value="Peptidase_S1_PA"/>
</dbReference>
<dbReference type="InterPro" id="IPR050966">
    <property type="entry name" value="Glutamyl_endopeptidase"/>
</dbReference>
<dbReference type="SUPFAM" id="SSF50494">
    <property type="entry name" value="Trypsin-like serine proteases"/>
    <property type="match status" value="1"/>
</dbReference>
<dbReference type="PROSITE" id="PS00134">
    <property type="entry name" value="TRYPSIN_HIS"/>
    <property type="match status" value="1"/>
</dbReference>
<dbReference type="PANTHER" id="PTHR15462">
    <property type="entry name" value="SERINE PROTEASE"/>
    <property type="match status" value="1"/>
</dbReference>
<sequence length="189" mass="19650">MPEAIGRINIAGYRTRRMCTGTLVWPDLVLTAAHCLRDPRSGRDFDPARVNFVAGWSQGDYAAHARGVEVLAPSGAPALARDAALVRLPGPVDIAPIPVAAAPAPGTAVTVVSYARSRPHLPARADCTVIRRQGPVFGLDCPAEPGQSGAPVLVRAGEEWRLAGILSARADGTAGIGSYAVALDPAAFR</sequence>
<dbReference type="RefSeq" id="WP_093421455.1">
    <property type="nucleotide sequence ID" value="NZ_FOXA01000007.1"/>
</dbReference>
<accession>A0A1I5QVK2</accession>
<reference evidence="2 3" key="1">
    <citation type="submission" date="2016-10" db="EMBL/GenBank/DDBJ databases">
        <authorList>
            <person name="de Groot N.N."/>
        </authorList>
    </citation>
    <scope>NUCLEOTIDE SEQUENCE [LARGE SCALE GENOMIC DNA]</scope>
    <source>
        <strain evidence="2 3">DSM 19547</strain>
    </source>
</reference>